<dbReference type="SUPFAM" id="SSF102462">
    <property type="entry name" value="Peptidyl-tRNA hydrolase II"/>
    <property type="match status" value="1"/>
</dbReference>
<evidence type="ECO:0000313" key="4">
    <source>
        <dbReference type="EMBL" id="RID42405.1"/>
    </source>
</evidence>
<dbReference type="PANTHER" id="PTHR46194:SF1">
    <property type="entry name" value="PEPTIDYL-TRNA HYDROLASE PTRHD1-RELATED"/>
    <property type="match status" value="1"/>
</dbReference>
<protein>
    <recommendedName>
        <fullName evidence="1">peptidyl-tRNA hydrolase</fullName>
        <ecNumber evidence="1">3.1.1.29</ecNumber>
    </recommendedName>
</protein>
<dbReference type="Gene3D" id="3.40.1490.10">
    <property type="entry name" value="Bit1"/>
    <property type="match status" value="1"/>
</dbReference>
<proteinExistence type="predicted"/>
<gene>
    <name evidence="4" type="ORF">BRARA_J02289</name>
</gene>
<dbReference type="InterPro" id="IPR023476">
    <property type="entry name" value="Pep_tRNA_hydro_II_dom_sf"/>
</dbReference>
<evidence type="ECO:0000256" key="1">
    <source>
        <dbReference type="ARBA" id="ARBA00013260"/>
    </source>
</evidence>
<evidence type="ECO:0000313" key="5">
    <source>
        <dbReference type="Proteomes" id="UP000264353"/>
    </source>
</evidence>
<dbReference type="EC" id="3.1.1.29" evidence="1"/>
<name>A0A397XMM2_BRACM</name>
<dbReference type="Pfam" id="PF01981">
    <property type="entry name" value="PTH2"/>
    <property type="match status" value="1"/>
</dbReference>
<evidence type="ECO:0000256" key="3">
    <source>
        <dbReference type="ARBA" id="ARBA00048707"/>
    </source>
</evidence>
<organism evidence="4 5">
    <name type="scientific">Brassica campestris</name>
    <name type="common">Field mustard</name>
    <dbReference type="NCBI Taxonomy" id="3711"/>
    <lineage>
        <taxon>Eukaryota</taxon>
        <taxon>Viridiplantae</taxon>
        <taxon>Streptophyta</taxon>
        <taxon>Embryophyta</taxon>
        <taxon>Tracheophyta</taxon>
        <taxon>Spermatophyta</taxon>
        <taxon>Magnoliopsida</taxon>
        <taxon>eudicotyledons</taxon>
        <taxon>Gunneridae</taxon>
        <taxon>Pentapetalae</taxon>
        <taxon>rosids</taxon>
        <taxon>malvids</taxon>
        <taxon>Brassicales</taxon>
        <taxon>Brassicaceae</taxon>
        <taxon>Brassiceae</taxon>
        <taxon>Brassica</taxon>
    </lineage>
</organism>
<dbReference type="Proteomes" id="UP000264353">
    <property type="component" value="Chromosome A10"/>
</dbReference>
<evidence type="ECO:0000256" key="2">
    <source>
        <dbReference type="ARBA" id="ARBA00022801"/>
    </source>
</evidence>
<comment type="catalytic activity">
    <reaction evidence="3">
        <text>an N-acyl-L-alpha-aminoacyl-tRNA + H2O = an N-acyl-L-amino acid + a tRNA + H(+)</text>
        <dbReference type="Rhea" id="RHEA:54448"/>
        <dbReference type="Rhea" id="RHEA-COMP:10123"/>
        <dbReference type="Rhea" id="RHEA-COMP:13883"/>
        <dbReference type="ChEBI" id="CHEBI:15377"/>
        <dbReference type="ChEBI" id="CHEBI:15378"/>
        <dbReference type="ChEBI" id="CHEBI:59874"/>
        <dbReference type="ChEBI" id="CHEBI:78442"/>
        <dbReference type="ChEBI" id="CHEBI:138191"/>
        <dbReference type="EC" id="3.1.1.29"/>
    </reaction>
</comment>
<dbReference type="PANTHER" id="PTHR46194">
    <property type="entry name" value="PEPTIDYL-TRNA HYDROLASE PTRHD1-RELATED"/>
    <property type="match status" value="1"/>
</dbReference>
<dbReference type="InterPro" id="IPR042237">
    <property type="entry name" value="PTRHD1"/>
</dbReference>
<dbReference type="GO" id="GO:0004045">
    <property type="term" value="F:peptidyl-tRNA hydrolase activity"/>
    <property type="evidence" value="ECO:0007669"/>
    <property type="project" value="UniProtKB-EC"/>
</dbReference>
<dbReference type="AlphaFoldDB" id="A0A397XMM2"/>
<sequence>MASAVVSAAFRLPFPTRRLSNHAPLSHRSPIRFDHLRRIITASSMSQQSVKIGSVVDASRNDENSSEKPDNVVVTLEVKGETQMMNLSEKLKAGGISHKLWMEQSENIPTCIATKPYPKSQVSTFFKKLKLCK</sequence>
<reference evidence="4 5" key="1">
    <citation type="submission" date="2018-06" db="EMBL/GenBank/DDBJ databases">
        <title>WGS assembly of Brassica rapa FPsc.</title>
        <authorList>
            <person name="Bowman J."/>
            <person name="Kohchi T."/>
            <person name="Yamato K."/>
            <person name="Jenkins J."/>
            <person name="Shu S."/>
            <person name="Ishizaki K."/>
            <person name="Yamaoka S."/>
            <person name="Nishihama R."/>
            <person name="Nakamura Y."/>
            <person name="Berger F."/>
            <person name="Adam C."/>
            <person name="Aki S."/>
            <person name="Althoff F."/>
            <person name="Araki T."/>
            <person name="Arteaga-Vazquez M."/>
            <person name="Balasubrmanian S."/>
            <person name="Bauer D."/>
            <person name="Boehm C."/>
            <person name="Briginshaw L."/>
            <person name="Caballero-Perez J."/>
            <person name="Catarino B."/>
            <person name="Chen F."/>
            <person name="Chiyoda S."/>
            <person name="Chovatia M."/>
            <person name="Davies K."/>
            <person name="Delmans M."/>
            <person name="Demura T."/>
            <person name="Dierschke T."/>
            <person name="Dolan L."/>
            <person name="Dorantes-Acosta A."/>
            <person name="Eklund D."/>
            <person name="Florent S."/>
            <person name="Flores-Sandoval E."/>
            <person name="Fujiyama A."/>
            <person name="Fukuzawa H."/>
            <person name="Galik B."/>
            <person name="Grimanelli D."/>
            <person name="Grimwood J."/>
            <person name="Grossniklaus U."/>
            <person name="Hamada T."/>
            <person name="Haseloff J."/>
            <person name="Hetherington A."/>
            <person name="Higo A."/>
            <person name="Hirakawa Y."/>
            <person name="Hundley H."/>
            <person name="Ikeda Y."/>
            <person name="Inoue K."/>
            <person name="Inoue S."/>
            <person name="Ishida S."/>
            <person name="Jia Q."/>
            <person name="Kakita M."/>
            <person name="Kanazawa T."/>
            <person name="Kawai Y."/>
            <person name="Kawashima T."/>
            <person name="Kennedy M."/>
            <person name="Kinose K."/>
            <person name="Kinoshita T."/>
            <person name="Kohara Y."/>
            <person name="Koide E."/>
            <person name="Komatsu K."/>
            <person name="Kopischke S."/>
            <person name="Kubo M."/>
            <person name="Kyozuka J."/>
            <person name="Lagercrantz U."/>
            <person name="Lin S."/>
            <person name="Lindquist E."/>
            <person name="Lipzen A."/>
            <person name="Lu C."/>
            <person name="Luna E."/>
            <person name="Martienssen R."/>
            <person name="Minamino N."/>
            <person name="Mizutani M."/>
            <person name="Mizutani M."/>
            <person name="Mochizuki N."/>
            <person name="Monte I."/>
            <person name="Mosher R."/>
            <person name="Nagasaki H."/>
            <person name="Nakagami H."/>
            <person name="Naramoto S."/>
            <person name="Nishitani K."/>
            <person name="Ohtani M."/>
            <person name="Okamoto T."/>
            <person name="Okumura M."/>
            <person name="Phillips J."/>
            <person name="Pollak B."/>
            <person name="Reinders A."/>
            <person name="Roevekamp M."/>
            <person name="Sano R."/>
            <person name="Sawa S."/>
            <person name="Schmid M."/>
            <person name="Shirakawa M."/>
            <person name="Solano R."/>
            <person name="Spunde A."/>
            <person name="Suetsugu N."/>
            <person name="Sugano S."/>
            <person name="Sugiyama A."/>
            <person name="Sun R."/>
            <person name="Suzuki Y."/>
            <person name="Takenaka M."/>
            <person name="Takezawa D."/>
            <person name="Tomogane H."/>
            <person name="Tsuzuki M."/>
            <person name="Ueda T."/>
            <person name="Umeda M."/>
            <person name="Ward J."/>
            <person name="Watanabe Y."/>
            <person name="Yazaki K."/>
            <person name="Yokoyama R."/>
            <person name="Yoshitake Y."/>
            <person name="Yotsui I."/>
            <person name="Zachgo S."/>
            <person name="Schmutz J."/>
        </authorList>
    </citation>
    <scope>NUCLEOTIDE SEQUENCE [LARGE SCALE GENOMIC DNA]</scope>
    <source>
        <strain evidence="5">cv. B-3</strain>
    </source>
</reference>
<keyword evidence="2" id="KW-0378">Hydrolase</keyword>
<dbReference type="InterPro" id="IPR002833">
    <property type="entry name" value="PTH2"/>
</dbReference>
<dbReference type="EMBL" id="CM010637">
    <property type="protein sequence ID" value="RID42405.1"/>
    <property type="molecule type" value="Genomic_DNA"/>
</dbReference>
<accession>A0A397XMM2</accession>